<keyword evidence="2" id="KW-0576">Peroxisome</keyword>
<dbReference type="PANTHER" id="PTHR13299:SF0">
    <property type="entry name" value="PEROXISOMAL MEMBRANE PROTEIN PEX16"/>
    <property type="match status" value="1"/>
</dbReference>
<comment type="subcellular location">
    <subcellularLocation>
        <location evidence="2">Peroxisome membrane</location>
    </subcellularLocation>
</comment>
<sequence length="356" mass="40122">MEAYKAWVRGNRQWLASIESIATTMTWLLPERFASSELAPEALSTAIGLVTVMNQYIVESASPKNLPPFMRSGADDRDKSIPWPIFISIVKELEVLVELTAEHYRGPNGKWSTLAVVEAIKVLIRLKIFHDSGYKMLIDGGETENQEEASYCDPYARRGARTSGRPQNVQGKAMGALYSFGNSLSGRPSWLQKRDAAQHPVQRGLLSLWKQPAARWFIVGETSLILRPLIYVFLIRRYGLKSWKPWLASLAIDLTGFSILFLTDQWSSKSSNESLIISQGSPSRPLSAAEKNELKRRQLLWAFYLLRSPFFDRYSRHQFQRIGKVAKPLPLFGTLASKAMELLAGVQSIYSYTAAS</sequence>
<name>D8RPK9_SELML</name>
<comment type="similarity">
    <text evidence="1 2">Belongs to the peroxin-16 family.</text>
</comment>
<gene>
    <name evidence="3" type="ORF">SELMODRAFT_228167</name>
</gene>
<dbReference type="PANTHER" id="PTHR13299">
    <property type="entry name" value="PEROXISOMAL MEMBRANE PROTEIN PEX16"/>
    <property type="match status" value="1"/>
</dbReference>
<reference evidence="3 4" key="1">
    <citation type="journal article" date="2011" name="Science">
        <title>The Selaginella genome identifies genetic changes associated with the evolution of vascular plants.</title>
        <authorList>
            <person name="Banks J.A."/>
            <person name="Nishiyama T."/>
            <person name="Hasebe M."/>
            <person name="Bowman J.L."/>
            <person name="Gribskov M."/>
            <person name="dePamphilis C."/>
            <person name="Albert V.A."/>
            <person name="Aono N."/>
            <person name="Aoyama T."/>
            <person name="Ambrose B.A."/>
            <person name="Ashton N.W."/>
            <person name="Axtell M.J."/>
            <person name="Barker E."/>
            <person name="Barker M.S."/>
            <person name="Bennetzen J.L."/>
            <person name="Bonawitz N.D."/>
            <person name="Chapple C."/>
            <person name="Cheng C."/>
            <person name="Correa L.G."/>
            <person name="Dacre M."/>
            <person name="DeBarry J."/>
            <person name="Dreyer I."/>
            <person name="Elias M."/>
            <person name="Engstrom E.M."/>
            <person name="Estelle M."/>
            <person name="Feng L."/>
            <person name="Finet C."/>
            <person name="Floyd S.K."/>
            <person name="Frommer W.B."/>
            <person name="Fujita T."/>
            <person name="Gramzow L."/>
            <person name="Gutensohn M."/>
            <person name="Harholt J."/>
            <person name="Hattori M."/>
            <person name="Heyl A."/>
            <person name="Hirai T."/>
            <person name="Hiwatashi Y."/>
            <person name="Ishikawa M."/>
            <person name="Iwata M."/>
            <person name="Karol K.G."/>
            <person name="Koehler B."/>
            <person name="Kolukisaoglu U."/>
            <person name="Kubo M."/>
            <person name="Kurata T."/>
            <person name="Lalonde S."/>
            <person name="Li K."/>
            <person name="Li Y."/>
            <person name="Litt A."/>
            <person name="Lyons E."/>
            <person name="Manning G."/>
            <person name="Maruyama T."/>
            <person name="Michael T.P."/>
            <person name="Mikami K."/>
            <person name="Miyazaki S."/>
            <person name="Morinaga S."/>
            <person name="Murata T."/>
            <person name="Mueller-Roeber B."/>
            <person name="Nelson D.R."/>
            <person name="Obara M."/>
            <person name="Oguri Y."/>
            <person name="Olmstead R.G."/>
            <person name="Onodera N."/>
            <person name="Petersen B.L."/>
            <person name="Pils B."/>
            <person name="Prigge M."/>
            <person name="Rensing S.A."/>
            <person name="Riano-Pachon D.M."/>
            <person name="Roberts A.W."/>
            <person name="Sato Y."/>
            <person name="Scheller H.V."/>
            <person name="Schulz B."/>
            <person name="Schulz C."/>
            <person name="Shakirov E.V."/>
            <person name="Shibagaki N."/>
            <person name="Shinohara N."/>
            <person name="Shippen D.E."/>
            <person name="Soerensen I."/>
            <person name="Sotooka R."/>
            <person name="Sugimoto N."/>
            <person name="Sugita M."/>
            <person name="Sumikawa N."/>
            <person name="Tanurdzic M."/>
            <person name="Theissen G."/>
            <person name="Ulvskov P."/>
            <person name="Wakazuki S."/>
            <person name="Weng J.K."/>
            <person name="Willats W.W."/>
            <person name="Wipf D."/>
            <person name="Wolf P.G."/>
            <person name="Yang L."/>
            <person name="Zimmer A.D."/>
            <person name="Zhu Q."/>
            <person name="Mitros T."/>
            <person name="Hellsten U."/>
            <person name="Loque D."/>
            <person name="Otillar R."/>
            <person name="Salamov A."/>
            <person name="Schmutz J."/>
            <person name="Shapiro H."/>
            <person name="Lindquist E."/>
            <person name="Lucas S."/>
            <person name="Rokhsar D."/>
            <person name="Grigoriev I.V."/>
        </authorList>
    </citation>
    <scope>NUCLEOTIDE SEQUENCE [LARGE SCALE GENOMIC DNA]</scope>
</reference>
<dbReference type="AlphaFoldDB" id="D8RPK9"/>
<accession>D8RPK9</accession>
<dbReference type="STRING" id="88036.D8RPK9"/>
<evidence type="ECO:0000256" key="2">
    <source>
        <dbReference type="RuleBase" id="RU365003"/>
    </source>
</evidence>
<dbReference type="Proteomes" id="UP000001514">
    <property type="component" value="Unassembled WGS sequence"/>
</dbReference>
<dbReference type="OrthoDB" id="2021143at2759"/>
<organism evidence="4">
    <name type="scientific">Selaginella moellendorffii</name>
    <name type="common">Spikemoss</name>
    <dbReference type="NCBI Taxonomy" id="88036"/>
    <lineage>
        <taxon>Eukaryota</taxon>
        <taxon>Viridiplantae</taxon>
        <taxon>Streptophyta</taxon>
        <taxon>Embryophyta</taxon>
        <taxon>Tracheophyta</taxon>
        <taxon>Lycopodiopsida</taxon>
        <taxon>Selaginellales</taxon>
        <taxon>Selaginellaceae</taxon>
        <taxon>Selaginella</taxon>
    </lineage>
</organism>
<dbReference type="InParanoid" id="D8RPK9"/>
<dbReference type="GO" id="GO:0005778">
    <property type="term" value="C:peroxisomal membrane"/>
    <property type="evidence" value="ECO:0000318"/>
    <property type="project" value="GO_Central"/>
</dbReference>
<keyword evidence="2" id="KW-0962">Peroxisome biogenesis</keyword>
<proteinExistence type="inferred from homology"/>
<evidence type="ECO:0000313" key="4">
    <source>
        <dbReference type="Proteomes" id="UP000001514"/>
    </source>
</evidence>
<dbReference type="GO" id="GO:0007031">
    <property type="term" value="P:peroxisome organization"/>
    <property type="evidence" value="ECO:0000318"/>
    <property type="project" value="GO_Central"/>
</dbReference>
<protein>
    <recommendedName>
        <fullName evidence="2">Peroxisomal membrane protein PEX16</fullName>
    </recommendedName>
</protein>
<dbReference type="KEGG" id="smo:SELMODRAFT_228167"/>
<dbReference type="HOGENOM" id="CLU_036533_0_0_1"/>
<dbReference type="FunCoup" id="D8RPK9">
    <property type="interactions" value="4367"/>
</dbReference>
<dbReference type="InterPro" id="IPR013919">
    <property type="entry name" value="Pex16"/>
</dbReference>
<dbReference type="eggNOG" id="KOG4546">
    <property type="taxonomic scope" value="Eukaryota"/>
</dbReference>
<dbReference type="Gramene" id="EFJ26060">
    <property type="protein sequence ID" value="EFJ26060"/>
    <property type="gene ID" value="SELMODRAFT_228167"/>
</dbReference>
<evidence type="ECO:0000256" key="1">
    <source>
        <dbReference type="ARBA" id="ARBA00009505"/>
    </source>
</evidence>
<dbReference type="Pfam" id="PF08610">
    <property type="entry name" value="Pex16"/>
    <property type="match status" value="1"/>
</dbReference>
<evidence type="ECO:0000313" key="3">
    <source>
        <dbReference type="EMBL" id="EFJ26060.1"/>
    </source>
</evidence>
<dbReference type="EMBL" id="GL377585">
    <property type="protein sequence ID" value="EFJ26060.1"/>
    <property type="molecule type" value="Genomic_DNA"/>
</dbReference>
<dbReference type="OMA" id="PTWQSTY"/>
<keyword evidence="4" id="KW-1185">Reference proteome</keyword>